<dbReference type="InterPro" id="IPR016181">
    <property type="entry name" value="Acyl_CoA_acyltransferase"/>
</dbReference>
<dbReference type="SUPFAM" id="SSF55729">
    <property type="entry name" value="Acyl-CoA N-acyltransferases (Nat)"/>
    <property type="match status" value="1"/>
</dbReference>
<gene>
    <name evidence="1" type="ORF">H6G72_14270</name>
</gene>
<sequence>MPSQKNQNKQEGNQVPTTYACMPRPILKLGNLWVQAVQEYHIEDIRQWRNAQMNILRQSTLITPEDQKIYFQKHILPDMLSLHPKNILLAYMEADHFIGYGGLVHIAWEHLRAEVSFLLAPALLNSQDNYSRYFSIFLQLLKELAFKDIGMERLFTETYAIRTHHISVLESVGFSREGLLKNHVKIEGQSVDSIIHGCIKV</sequence>
<organism evidence="1 2">
    <name type="scientific">Planktothricoides raciborskii FACHB-1370</name>
    <dbReference type="NCBI Taxonomy" id="2949576"/>
    <lineage>
        <taxon>Bacteria</taxon>
        <taxon>Bacillati</taxon>
        <taxon>Cyanobacteriota</taxon>
        <taxon>Cyanophyceae</taxon>
        <taxon>Oscillatoriophycideae</taxon>
        <taxon>Oscillatoriales</taxon>
        <taxon>Oscillatoriaceae</taxon>
        <taxon>Planktothricoides</taxon>
    </lineage>
</organism>
<dbReference type="RefSeq" id="WP_190878803.1">
    <property type="nucleotide sequence ID" value="NZ_JACJSK010000018.1"/>
</dbReference>
<reference evidence="1 2" key="1">
    <citation type="journal article" date="2020" name="ISME J.">
        <title>Comparative genomics reveals insights into cyanobacterial evolution and habitat adaptation.</title>
        <authorList>
            <person name="Chen M.Y."/>
            <person name="Teng W.K."/>
            <person name="Zhao L."/>
            <person name="Hu C.X."/>
            <person name="Zhou Y.K."/>
            <person name="Han B.P."/>
            <person name="Song L.R."/>
            <person name="Shu W.S."/>
        </authorList>
    </citation>
    <scope>NUCLEOTIDE SEQUENCE [LARGE SCALE GENOMIC DNA]</scope>
    <source>
        <strain evidence="1 2">FACHB-1370</strain>
    </source>
</reference>
<proteinExistence type="predicted"/>
<evidence type="ECO:0000313" key="2">
    <source>
        <dbReference type="Proteomes" id="UP000641954"/>
    </source>
</evidence>
<comment type="caution">
    <text evidence="1">The sequence shown here is derived from an EMBL/GenBank/DDBJ whole genome shotgun (WGS) entry which is preliminary data.</text>
</comment>
<keyword evidence="2" id="KW-1185">Reference proteome</keyword>
<dbReference type="EMBL" id="JACJSK010000018">
    <property type="protein sequence ID" value="MBD2544979.1"/>
    <property type="molecule type" value="Genomic_DNA"/>
</dbReference>
<dbReference type="Pfam" id="PF13420">
    <property type="entry name" value="Acetyltransf_4"/>
    <property type="match status" value="1"/>
</dbReference>
<dbReference type="Gene3D" id="3.40.630.30">
    <property type="match status" value="1"/>
</dbReference>
<evidence type="ECO:0000313" key="1">
    <source>
        <dbReference type="EMBL" id="MBD2544979.1"/>
    </source>
</evidence>
<accession>A0ABR8EFV0</accession>
<name>A0ABR8EFV0_9CYAN</name>
<dbReference type="Proteomes" id="UP000641954">
    <property type="component" value="Unassembled WGS sequence"/>
</dbReference>
<protein>
    <submittedName>
        <fullName evidence="1">GNAT family N-acetyltransferase</fullName>
    </submittedName>
</protein>